<accession>A0AAX4JIY1</accession>
<protein>
    <submittedName>
        <fullName evidence="1">Uncharacterized protein</fullName>
    </submittedName>
</protein>
<proteinExistence type="predicted"/>
<evidence type="ECO:0000313" key="2">
    <source>
        <dbReference type="Proteomes" id="UP001432380"/>
    </source>
</evidence>
<dbReference type="EMBL" id="PP079243">
    <property type="protein sequence ID" value="WVK89923.1"/>
    <property type="molecule type" value="Genomic_DNA"/>
</dbReference>
<organism evidence="1 2">
    <name type="scientific">Burkholderia phage vB_BpP_HN02</name>
    <dbReference type="NCBI Taxonomy" id="3116925"/>
    <lineage>
        <taxon>Viruses</taxon>
        <taxon>Duplodnaviria</taxon>
        <taxon>Heunggongvirae</taxon>
        <taxon>Uroviricota</taxon>
        <taxon>Caudoviricetes</taxon>
        <taxon>Schitoviridae</taxon>
    </lineage>
</organism>
<dbReference type="Proteomes" id="UP001432380">
    <property type="component" value="Segment"/>
</dbReference>
<reference evidence="1" key="1">
    <citation type="submission" date="2024-01" db="EMBL/GenBank/DDBJ databases">
        <authorList>
            <person name="Zhu Q."/>
        </authorList>
    </citation>
    <scope>NUCLEOTIDE SEQUENCE</scope>
</reference>
<name>A0AAX4JIY1_9CAUD</name>
<sequence>MNNFYELYYQYVRSQEEKELFAFSFNVWRDYFGHNFE</sequence>
<evidence type="ECO:0000313" key="1">
    <source>
        <dbReference type="EMBL" id="WVK89923.1"/>
    </source>
</evidence>